<dbReference type="PROSITE" id="PS51900">
    <property type="entry name" value="CB"/>
    <property type="match status" value="1"/>
</dbReference>
<evidence type="ECO:0000313" key="7">
    <source>
        <dbReference type="Proteomes" id="UP001501734"/>
    </source>
</evidence>
<dbReference type="Proteomes" id="UP001501734">
    <property type="component" value="Unassembled WGS sequence"/>
</dbReference>
<reference evidence="7" key="1">
    <citation type="journal article" date="2019" name="Int. J. Syst. Evol. Microbiol.">
        <title>The Global Catalogue of Microorganisms (GCM) 10K type strain sequencing project: providing services to taxonomists for standard genome sequencing and annotation.</title>
        <authorList>
            <consortium name="The Broad Institute Genomics Platform"/>
            <consortium name="The Broad Institute Genome Sequencing Center for Infectious Disease"/>
            <person name="Wu L."/>
            <person name="Ma J."/>
        </authorList>
    </citation>
    <scope>NUCLEOTIDE SEQUENCE [LARGE SCALE GENOMIC DNA]</scope>
    <source>
        <strain evidence="7">JCM 17250</strain>
    </source>
</reference>
<dbReference type="Pfam" id="PF00589">
    <property type="entry name" value="Phage_integrase"/>
    <property type="match status" value="1"/>
</dbReference>
<dbReference type="InterPro" id="IPR050090">
    <property type="entry name" value="Tyrosine_recombinase_XerCD"/>
</dbReference>
<dbReference type="EMBL" id="BAABDL010000145">
    <property type="protein sequence ID" value="GAA4079988.1"/>
    <property type="molecule type" value="Genomic_DNA"/>
</dbReference>
<gene>
    <name evidence="6" type="ORF">GCM10022410_25050</name>
</gene>
<evidence type="ECO:0008006" key="8">
    <source>
        <dbReference type="Google" id="ProtNLM"/>
    </source>
</evidence>
<dbReference type="RefSeq" id="WP_344913875.1">
    <property type="nucleotide sequence ID" value="NZ_BAABDL010000145.1"/>
</dbReference>
<keyword evidence="7" id="KW-1185">Reference proteome</keyword>
<dbReference type="CDD" id="cd01188">
    <property type="entry name" value="INT_RitA_C_like"/>
    <property type="match status" value="1"/>
</dbReference>
<protein>
    <recommendedName>
        <fullName evidence="8">Integrase</fullName>
    </recommendedName>
</protein>
<dbReference type="InterPro" id="IPR002104">
    <property type="entry name" value="Integrase_catalytic"/>
</dbReference>
<name>A0ABP7W494_9BACI</name>
<feature type="domain" description="Tyr recombinase" evidence="4">
    <location>
        <begin position="210"/>
        <end position="396"/>
    </location>
</feature>
<dbReference type="PROSITE" id="PS51898">
    <property type="entry name" value="TYR_RECOMBINASE"/>
    <property type="match status" value="1"/>
</dbReference>
<dbReference type="PANTHER" id="PTHR30349">
    <property type="entry name" value="PHAGE INTEGRASE-RELATED"/>
    <property type="match status" value="1"/>
</dbReference>
<dbReference type="SUPFAM" id="SSF56349">
    <property type="entry name" value="DNA breaking-rejoining enzymes"/>
    <property type="match status" value="1"/>
</dbReference>
<feature type="domain" description="Core-binding (CB)" evidence="5">
    <location>
        <begin position="104"/>
        <end position="187"/>
    </location>
</feature>
<sequence>MDTIEALIRSATLHLDDLGYAEGTKIRYKGCWNRFKKYANLKNVQDFSLEFGYKFLADHYRVDFDLTLTHFQRFTVRCIKVLNEFSEDKPYIQCYQRKGLQVPDCFFDLLMNYIENLQISGLASRTIQGKRITLTQFLCFLETNGINEISKVQPQIVLRYIELLVDYATSTAATILFTLRDFFNFISVNNYNGYHLTRLFPVIRSNKFERLPSYYTVEEIRDVLASVDRSTTIGRRDYLVLVLAIQFGLRAGDIRKLKLDDIKWHIDKIEFIQEKTKNPLQLPLSDNVKYALIDYLKNSRPLSDDPHIFLRQRAPYRCFVKGNVFWSIINKYLNLAKIETKDRKQGLHAMRHSLASNLLIGNTPLPIITGILGHENSNTTKMYLCIDIEQLRTVGLEVPL</sequence>
<dbReference type="InterPro" id="IPR044068">
    <property type="entry name" value="CB"/>
</dbReference>
<keyword evidence="1 3" id="KW-0238">DNA-binding</keyword>
<keyword evidence="2" id="KW-0233">DNA recombination</keyword>
<dbReference type="InterPro" id="IPR010998">
    <property type="entry name" value="Integrase_recombinase_N"/>
</dbReference>
<dbReference type="InterPro" id="IPR011010">
    <property type="entry name" value="DNA_brk_join_enz"/>
</dbReference>
<organism evidence="6 7">
    <name type="scientific">Amphibacillus indicireducens</name>
    <dbReference type="NCBI Taxonomy" id="1076330"/>
    <lineage>
        <taxon>Bacteria</taxon>
        <taxon>Bacillati</taxon>
        <taxon>Bacillota</taxon>
        <taxon>Bacilli</taxon>
        <taxon>Bacillales</taxon>
        <taxon>Bacillaceae</taxon>
        <taxon>Amphibacillus</taxon>
    </lineage>
</organism>
<dbReference type="Gene3D" id="1.10.443.10">
    <property type="entry name" value="Intergrase catalytic core"/>
    <property type="match status" value="1"/>
</dbReference>
<evidence type="ECO:0000256" key="2">
    <source>
        <dbReference type="ARBA" id="ARBA00023172"/>
    </source>
</evidence>
<proteinExistence type="predicted"/>
<evidence type="ECO:0000313" key="6">
    <source>
        <dbReference type="EMBL" id="GAA4079988.1"/>
    </source>
</evidence>
<evidence type="ECO:0000259" key="4">
    <source>
        <dbReference type="PROSITE" id="PS51898"/>
    </source>
</evidence>
<accession>A0ABP7W494</accession>
<evidence type="ECO:0000256" key="1">
    <source>
        <dbReference type="ARBA" id="ARBA00023125"/>
    </source>
</evidence>
<dbReference type="PANTHER" id="PTHR30349:SF81">
    <property type="entry name" value="TYROSINE RECOMBINASE XERC"/>
    <property type="match status" value="1"/>
</dbReference>
<dbReference type="Gene3D" id="1.10.150.130">
    <property type="match status" value="1"/>
</dbReference>
<evidence type="ECO:0000256" key="3">
    <source>
        <dbReference type="PROSITE-ProRule" id="PRU01248"/>
    </source>
</evidence>
<evidence type="ECO:0000259" key="5">
    <source>
        <dbReference type="PROSITE" id="PS51900"/>
    </source>
</evidence>
<dbReference type="InterPro" id="IPR013762">
    <property type="entry name" value="Integrase-like_cat_sf"/>
</dbReference>
<comment type="caution">
    <text evidence="6">The sequence shown here is derived from an EMBL/GenBank/DDBJ whole genome shotgun (WGS) entry which is preliminary data.</text>
</comment>